<dbReference type="InterPro" id="IPR033452">
    <property type="entry name" value="GH30_C"/>
</dbReference>
<name>A0ABV7WNA8_9GAMM</name>
<dbReference type="Gene3D" id="2.60.40.1180">
    <property type="entry name" value="Golgi alpha-mannosidase II"/>
    <property type="match status" value="1"/>
</dbReference>
<sequence>MICVQTSKETGVEQKTLPLLNWRSDRMDLCEVSINPDVGYQTHLGLGGAFTESAAVNYQGLSKASKTKLISNYFDPMKGSGYNIGRIHMNSCDFSLGNWDCQSKPDSEFSIDHYEQAILPMIRDAEDALGQKIKLVVSPWSPPSWMKTNGEMNNGGQLKPEFRAQWANYYVQFIKALQENGFEIWGLTIQNEPEAKQIWDSCLFSAEEERDFIRDYLGPALFNNNLKDIKVICWDHNRDNLYQRARVIYSDAEASKYVWGAGFHWYVDDAFDNVQAVHDAYPDKGLLFTEGCQEGGPHTGEWEVAERYGISIISDFNKWTCGWLDWNLLLDSKGGPNHVGNLCSAPVLCNASGDDIDIQPSQLYLNHLSPRFIPELSQRILSASPRDALKVVAFKRPDLKISLIVMNIGDTPVDFQINLNNQYLPTQIAARAIQTYVF</sequence>
<evidence type="ECO:0000313" key="7">
    <source>
        <dbReference type="EMBL" id="MFC3700796.1"/>
    </source>
</evidence>
<evidence type="ECO:0000313" key="8">
    <source>
        <dbReference type="Proteomes" id="UP001595710"/>
    </source>
</evidence>
<dbReference type="InterPro" id="IPR017853">
    <property type="entry name" value="GH"/>
</dbReference>
<comment type="caution">
    <text evidence="7">The sequence shown here is derived from an EMBL/GenBank/DDBJ whole genome shotgun (WGS) entry which is preliminary data.</text>
</comment>
<comment type="similarity">
    <text evidence="1 4">Belongs to the glycosyl hydrolase 30 family.</text>
</comment>
<dbReference type="PANTHER" id="PTHR11069:SF23">
    <property type="entry name" value="LYSOSOMAL ACID GLUCOSYLCERAMIDASE"/>
    <property type="match status" value="1"/>
</dbReference>
<evidence type="ECO:0000259" key="6">
    <source>
        <dbReference type="Pfam" id="PF17189"/>
    </source>
</evidence>
<keyword evidence="3 4" id="KW-0378">Hydrolase</keyword>
<proteinExistence type="inferred from homology"/>
<keyword evidence="2" id="KW-0732">Signal</keyword>
<organism evidence="7 8">
    <name type="scientific">Reinekea marina</name>
    <dbReference type="NCBI Taxonomy" id="1310421"/>
    <lineage>
        <taxon>Bacteria</taxon>
        <taxon>Pseudomonadati</taxon>
        <taxon>Pseudomonadota</taxon>
        <taxon>Gammaproteobacteria</taxon>
        <taxon>Oceanospirillales</taxon>
        <taxon>Saccharospirillaceae</taxon>
        <taxon>Reinekea</taxon>
    </lineage>
</organism>
<dbReference type="RefSeq" id="WP_290280500.1">
    <property type="nucleotide sequence ID" value="NZ_JAUFQI010000001.1"/>
</dbReference>
<evidence type="ECO:0000256" key="2">
    <source>
        <dbReference type="ARBA" id="ARBA00022729"/>
    </source>
</evidence>
<accession>A0ABV7WNA8</accession>
<dbReference type="InterPro" id="IPR001139">
    <property type="entry name" value="Glyco_hydro_30"/>
</dbReference>
<dbReference type="Pfam" id="PF02055">
    <property type="entry name" value="Glyco_hydro_30"/>
    <property type="match status" value="1"/>
</dbReference>
<dbReference type="Gene3D" id="3.20.20.80">
    <property type="entry name" value="Glycosidases"/>
    <property type="match status" value="1"/>
</dbReference>
<reference evidence="8" key="1">
    <citation type="journal article" date="2019" name="Int. J. Syst. Evol. Microbiol.">
        <title>The Global Catalogue of Microorganisms (GCM) 10K type strain sequencing project: providing services to taxonomists for standard genome sequencing and annotation.</title>
        <authorList>
            <consortium name="The Broad Institute Genomics Platform"/>
            <consortium name="The Broad Institute Genome Sequencing Center for Infectious Disease"/>
            <person name="Wu L."/>
            <person name="Ma J."/>
        </authorList>
    </citation>
    <scope>NUCLEOTIDE SEQUENCE [LARGE SCALE GENOMIC DNA]</scope>
    <source>
        <strain evidence="8">CECT 8288</strain>
    </source>
</reference>
<dbReference type="GO" id="GO:0016787">
    <property type="term" value="F:hydrolase activity"/>
    <property type="evidence" value="ECO:0007669"/>
    <property type="project" value="UniProtKB-KW"/>
</dbReference>
<dbReference type="Proteomes" id="UP001595710">
    <property type="component" value="Unassembled WGS sequence"/>
</dbReference>
<evidence type="ECO:0000259" key="5">
    <source>
        <dbReference type="Pfam" id="PF02055"/>
    </source>
</evidence>
<dbReference type="SUPFAM" id="SSF51445">
    <property type="entry name" value="(Trans)glycosidases"/>
    <property type="match status" value="1"/>
</dbReference>
<gene>
    <name evidence="7" type="ORF">ACFOND_04010</name>
</gene>
<evidence type="ECO:0000256" key="1">
    <source>
        <dbReference type="ARBA" id="ARBA00005382"/>
    </source>
</evidence>
<dbReference type="InterPro" id="IPR013780">
    <property type="entry name" value="Glyco_hydro_b"/>
</dbReference>
<dbReference type="PANTHER" id="PTHR11069">
    <property type="entry name" value="GLUCOSYLCERAMIDASE"/>
    <property type="match status" value="1"/>
</dbReference>
<keyword evidence="8" id="KW-1185">Reference proteome</keyword>
<feature type="domain" description="Glycosyl hydrolase family 30 beta sandwich" evidence="6">
    <location>
        <begin position="377"/>
        <end position="436"/>
    </location>
</feature>
<evidence type="ECO:0000256" key="3">
    <source>
        <dbReference type="ARBA" id="ARBA00022801"/>
    </source>
</evidence>
<protein>
    <submittedName>
        <fullName evidence="7">Glycoside hydrolase family 30 protein</fullName>
    </submittedName>
</protein>
<evidence type="ECO:0000256" key="4">
    <source>
        <dbReference type="RuleBase" id="RU361188"/>
    </source>
</evidence>
<dbReference type="Pfam" id="PF17189">
    <property type="entry name" value="Glyco_hydro_30C"/>
    <property type="match status" value="1"/>
</dbReference>
<dbReference type="InterPro" id="IPR033453">
    <property type="entry name" value="Glyco_hydro_30_TIM-barrel"/>
</dbReference>
<keyword evidence="4" id="KW-0326">Glycosidase</keyword>
<dbReference type="PRINTS" id="PR00843">
    <property type="entry name" value="GLHYDRLASE30"/>
</dbReference>
<feature type="domain" description="Glycosyl hydrolase family 30 TIM-barrel" evidence="5">
    <location>
        <begin position="45"/>
        <end position="369"/>
    </location>
</feature>
<dbReference type="EMBL" id="JBHRYN010000007">
    <property type="protein sequence ID" value="MFC3700796.1"/>
    <property type="molecule type" value="Genomic_DNA"/>
</dbReference>